<dbReference type="InterPro" id="IPR029058">
    <property type="entry name" value="AB_hydrolase_fold"/>
</dbReference>
<keyword evidence="3" id="KW-1185">Reference proteome</keyword>
<dbReference type="PANTHER" id="PTHR36837">
    <property type="entry name" value="POLY(3-HYDROXYALKANOATE) POLYMERASE SUBUNIT PHAC"/>
    <property type="match status" value="1"/>
</dbReference>
<dbReference type="GO" id="GO:0016787">
    <property type="term" value="F:hydrolase activity"/>
    <property type="evidence" value="ECO:0007669"/>
    <property type="project" value="UniProtKB-KW"/>
</dbReference>
<protein>
    <submittedName>
        <fullName evidence="2">Alpha/beta hydrolase</fullName>
    </submittedName>
</protein>
<accession>A0A9X1IRU4</accession>
<dbReference type="EMBL" id="JAHGAW010000007">
    <property type="protein sequence ID" value="MBT2187664.1"/>
    <property type="molecule type" value="Genomic_DNA"/>
</dbReference>
<keyword evidence="2" id="KW-0378">Hydrolase</keyword>
<dbReference type="PANTHER" id="PTHR36837:SF2">
    <property type="entry name" value="POLY(3-HYDROXYALKANOATE) POLYMERASE SUBUNIT PHAC"/>
    <property type="match status" value="1"/>
</dbReference>
<dbReference type="InterPro" id="IPR000073">
    <property type="entry name" value="AB_hydrolase_1"/>
</dbReference>
<dbReference type="Proteomes" id="UP001138757">
    <property type="component" value="Unassembled WGS sequence"/>
</dbReference>
<sequence>MRRRAFAGLRRYQAASRRIDPNPPEIVARKDRATLATRHRVAQNASAKSPVILVPSLINPPNVLDLTERRSLLRFLQREGHEAYLLDWGTPGADERTVDLAGHVEDLLIPLLDRLGRPPLLVGYCLGGTLAIGAAARLAALGRPAAGVASIAAPWDFAQYDESFREKIAATWQQSRAGCETLGLVPMEVFQTGFWSLDPERTIAKYANFGEIEEGTPAYHGFIALEDWANDGAPLTLGAGSDLAERCYASNMTGSGTWSIGGTVANPAALDCPTLAIASTSDRIVPAATTPPAHERIDLALGHVGMMIGSRAEQALWRGLSDWLSRCGG</sequence>
<reference evidence="2" key="1">
    <citation type="submission" date="2021-05" db="EMBL/GenBank/DDBJ databases">
        <title>Genome of Sphingobium sp. strain.</title>
        <authorList>
            <person name="Fan R."/>
        </authorList>
    </citation>
    <scope>NUCLEOTIDE SEQUENCE</scope>
    <source>
        <strain evidence="2">H33</strain>
    </source>
</reference>
<gene>
    <name evidence="2" type="ORF">KK488_11990</name>
</gene>
<dbReference type="InterPro" id="IPR051321">
    <property type="entry name" value="PHA/PHB_synthase"/>
</dbReference>
<dbReference type="Gene3D" id="3.40.50.1820">
    <property type="entry name" value="alpha/beta hydrolase"/>
    <property type="match status" value="1"/>
</dbReference>
<evidence type="ECO:0000259" key="1">
    <source>
        <dbReference type="Pfam" id="PF12697"/>
    </source>
</evidence>
<dbReference type="AlphaFoldDB" id="A0A9X1IRU4"/>
<name>A0A9X1IRU4_9SPHN</name>
<evidence type="ECO:0000313" key="3">
    <source>
        <dbReference type="Proteomes" id="UP001138757"/>
    </source>
</evidence>
<feature type="domain" description="AB hydrolase-1" evidence="1">
    <location>
        <begin position="73"/>
        <end position="303"/>
    </location>
</feature>
<dbReference type="Pfam" id="PF12697">
    <property type="entry name" value="Abhydrolase_6"/>
    <property type="match status" value="1"/>
</dbReference>
<dbReference type="SUPFAM" id="SSF53474">
    <property type="entry name" value="alpha/beta-Hydrolases"/>
    <property type="match status" value="1"/>
</dbReference>
<evidence type="ECO:0000313" key="2">
    <source>
        <dbReference type="EMBL" id="MBT2187664.1"/>
    </source>
</evidence>
<comment type="caution">
    <text evidence="2">The sequence shown here is derived from an EMBL/GenBank/DDBJ whole genome shotgun (WGS) entry which is preliminary data.</text>
</comment>
<proteinExistence type="predicted"/>
<organism evidence="2 3">
    <name type="scientific">Sphingobium nicotianae</name>
    <dbReference type="NCBI Taxonomy" id="2782607"/>
    <lineage>
        <taxon>Bacteria</taxon>
        <taxon>Pseudomonadati</taxon>
        <taxon>Pseudomonadota</taxon>
        <taxon>Alphaproteobacteria</taxon>
        <taxon>Sphingomonadales</taxon>
        <taxon>Sphingomonadaceae</taxon>
        <taxon>Sphingobium</taxon>
    </lineage>
</organism>